<dbReference type="Proteomes" id="UP000018936">
    <property type="component" value="Unassembled WGS sequence"/>
</dbReference>
<feature type="non-terminal residue" evidence="5">
    <location>
        <position position="118"/>
    </location>
</feature>
<comment type="caution">
    <text evidence="5">The sequence shown here is derived from an EMBL/GenBank/DDBJ whole genome shotgun (WGS) entry which is preliminary data.</text>
</comment>
<feature type="domain" description="MHC class II beta chain N-terminal" evidence="4">
    <location>
        <begin position="31"/>
        <end position="105"/>
    </location>
</feature>
<evidence type="ECO:0000259" key="4">
    <source>
        <dbReference type="SMART" id="SM00921"/>
    </source>
</evidence>
<feature type="signal peptide" evidence="3">
    <location>
        <begin position="1"/>
        <end position="23"/>
    </location>
</feature>
<keyword evidence="1" id="KW-1015">Disulfide bond</keyword>
<proteinExistence type="predicted"/>
<evidence type="ECO:0000256" key="2">
    <source>
        <dbReference type="ARBA" id="ARBA00023180"/>
    </source>
</evidence>
<protein>
    <recommendedName>
        <fullName evidence="4">MHC class II beta chain N-terminal domain-containing protein</fullName>
    </recommendedName>
</protein>
<keyword evidence="2" id="KW-0325">Glycoprotein</keyword>
<dbReference type="GO" id="GO:0006955">
    <property type="term" value="P:immune response"/>
    <property type="evidence" value="ECO:0007669"/>
    <property type="project" value="InterPro"/>
</dbReference>
<dbReference type="EMBL" id="AZIM01099705">
    <property type="protein sequence ID" value="ETE55800.1"/>
    <property type="molecule type" value="Genomic_DNA"/>
</dbReference>
<dbReference type="SUPFAM" id="SSF54452">
    <property type="entry name" value="MHC antigen-recognition domain"/>
    <property type="match status" value="1"/>
</dbReference>
<evidence type="ECO:0000256" key="3">
    <source>
        <dbReference type="SAM" id="SignalP"/>
    </source>
</evidence>
<dbReference type="PANTHER" id="PTHR19944:SF99">
    <property type="entry name" value="HLA CLASS II HISTOCOMPATIBILITY ANTIGEN, DRB1 BETA CHAIN"/>
    <property type="match status" value="1"/>
</dbReference>
<dbReference type="Pfam" id="PF00969">
    <property type="entry name" value="MHC_II_beta"/>
    <property type="match status" value="1"/>
</dbReference>
<sequence length="118" mass="14287">GRERWALESLLTAFLLLLLPLAAHFLYQAKHECLFFNGTQWVRFLLRYIYDRQDFLRFDRDLRKFLALTALGEASAEKLNGDEHWLQYYKASVDHFCRYNYEVYKFKAAKREERLIGR</sequence>
<feature type="chain" id="PRO_5004771367" description="MHC class II beta chain N-terminal domain-containing protein" evidence="3">
    <location>
        <begin position="24"/>
        <end position="118"/>
    </location>
</feature>
<dbReference type="AlphaFoldDB" id="V8N0S1"/>
<organism evidence="5 6">
    <name type="scientific">Ophiophagus hannah</name>
    <name type="common">King cobra</name>
    <name type="synonym">Naja hannah</name>
    <dbReference type="NCBI Taxonomy" id="8665"/>
    <lineage>
        <taxon>Eukaryota</taxon>
        <taxon>Metazoa</taxon>
        <taxon>Chordata</taxon>
        <taxon>Craniata</taxon>
        <taxon>Vertebrata</taxon>
        <taxon>Euteleostomi</taxon>
        <taxon>Lepidosauria</taxon>
        <taxon>Squamata</taxon>
        <taxon>Bifurcata</taxon>
        <taxon>Unidentata</taxon>
        <taxon>Episquamata</taxon>
        <taxon>Toxicofera</taxon>
        <taxon>Serpentes</taxon>
        <taxon>Colubroidea</taxon>
        <taxon>Elapidae</taxon>
        <taxon>Elapinae</taxon>
        <taxon>Ophiophagus</taxon>
    </lineage>
</organism>
<evidence type="ECO:0000313" key="6">
    <source>
        <dbReference type="Proteomes" id="UP000018936"/>
    </source>
</evidence>
<evidence type="ECO:0000256" key="1">
    <source>
        <dbReference type="ARBA" id="ARBA00023157"/>
    </source>
</evidence>
<dbReference type="GO" id="GO:0019882">
    <property type="term" value="P:antigen processing and presentation"/>
    <property type="evidence" value="ECO:0007669"/>
    <property type="project" value="InterPro"/>
</dbReference>
<dbReference type="PANTHER" id="PTHR19944">
    <property type="entry name" value="MHC CLASS II-RELATED"/>
    <property type="match status" value="1"/>
</dbReference>
<feature type="non-terminal residue" evidence="5">
    <location>
        <position position="1"/>
    </location>
</feature>
<dbReference type="GO" id="GO:0042613">
    <property type="term" value="C:MHC class II protein complex"/>
    <property type="evidence" value="ECO:0007669"/>
    <property type="project" value="InterPro"/>
</dbReference>
<evidence type="ECO:0000313" key="5">
    <source>
        <dbReference type="EMBL" id="ETE55800.1"/>
    </source>
</evidence>
<keyword evidence="6" id="KW-1185">Reference proteome</keyword>
<gene>
    <name evidence="5" type="ORF">L345_18491</name>
</gene>
<dbReference type="InterPro" id="IPR000353">
    <property type="entry name" value="MHC_II_b_N"/>
</dbReference>
<dbReference type="InterPro" id="IPR014745">
    <property type="entry name" value="MHC_II_a/b_N"/>
</dbReference>
<keyword evidence="3" id="KW-0732">Signal</keyword>
<name>V8N0S1_OPHHA</name>
<dbReference type="SMART" id="SM00921">
    <property type="entry name" value="MHC_II_beta"/>
    <property type="match status" value="1"/>
</dbReference>
<dbReference type="InterPro" id="IPR050160">
    <property type="entry name" value="MHC/Immunoglobulin"/>
</dbReference>
<accession>V8N0S1</accession>
<dbReference type="Gene3D" id="3.10.320.10">
    <property type="entry name" value="Class II Histocompatibility Antigen, M Beta Chain, Chain B, domain 1"/>
    <property type="match status" value="1"/>
</dbReference>
<dbReference type="OrthoDB" id="9044171at2759"/>
<dbReference type="InterPro" id="IPR011162">
    <property type="entry name" value="MHC_I/II-like_Ag-recog"/>
</dbReference>
<reference evidence="5 6" key="1">
    <citation type="journal article" date="2013" name="Proc. Natl. Acad. Sci. U.S.A.">
        <title>The king cobra genome reveals dynamic gene evolution and adaptation in the snake venom system.</title>
        <authorList>
            <person name="Vonk F.J."/>
            <person name="Casewell N.R."/>
            <person name="Henkel C.V."/>
            <person name="Heimberg A.M."/>
            <person name="Jansen H.J."/>
            <person name="McCleary R.J."/>
            <person name="Kerkkamp H.M."/>
            <person name="Vos R.A."/>
            <person name="Guerreiro I."/>
            <person name="Calvete J.J."/>
            <person name="Wuster W."/>
            <person name="Woods A.E."/>
            <person name="Logan J.M."/>
            <person name="Harrison R.A."/>
            <person name="Castoe T.A."/>
            <person name="de Koning A.P."/>
            <person name="Pollock D.D."/>
            <person name="Yandell M."/>
            <person name="Calderon D."/>
            <person name="Renjifo C."/>
            <person name="Currier R.B."/>
            <person name="Salgado D."/>
            <person name="Pla D."/>
            <person name="Sanz L."/>
            <person name="Hyder A.S."/>
            <person name="Ribeiro J.M."/>
            <person name="Arntzen J.W."/>
            <person name="van den Thillart G.E."/>
            <person name="Boetzer M."/>
            <person name="Pirovano W."/>
            <person name="Dirks R.P."/>
            <person name="Spaink H.P."/>
            <person name="Duboule D."/>
            <person name="McGlinn E."/>
            <person name="Kini R.M."/>
            <person name="Richardson M.K."/>
        </authorList>
    </citation>
    <scope>NUCLEOTIDE SEQUENCE</scope>
    <source>
        <tissue evidence="5">Blood</tissue>
    </source>
</reference>